<dbReference type="Pfam" id="PF06772">
    <property type="entry name" value="LtrA"/>
    <property type="match status" value="1"/>
</dbReference>
<dbReference type="InterPro" id="IPR010640">
    <property type="entry name" value="Low_temperature_requirement_A"/>
</dbReference>
<name>A0ABN2RQB8_9ACTN</name>
<accession>A0ABN2RQB8</accession>
<organism evidence="2 3">
    <name type="scientific">Nocardioides panacihumi</name>
    <dbReference type="NCBI Taxonomy" id="400774"/>
    <lineage>
        <taxon>Bacteria</taxon>
        <taxon>Bacillati</taxon>
        <taxon>Actinomycetota</taxon>
        <taxon>Actinomycetes</taxon>
        <taxon>Propionibacteriales</taxon>
        <taxon>Nocardioidaceae</taxon>
        <taxon>Nocardioides</taxon>
    </lineage>
</organism>
<reference evidence="2 3" key="1">
    <citation type="journal article" date="2019" name="Int. J. Syst. Evol. Microbiol.">
        <title>The Global Catalogue of Microorganisms (GCM) 10K type strain sequencing project: providing services to taxonomists for standard genome sequencing and annotation.</title>
        <authorList>
            <consortium name="The Broad Institute Genomics Platform"/>
            <consortium name="The Broad Institute Genome Sequencing Center for Infectious Disease"/>
            <person name="Wu L."/>
            <person name="Ma J."/>
        </authorList>
    </citation>
    <scope>NUCLEOTIDE SEQUENCE [LARGE SCALE GENOMIC DNA]</scope>
    <source>
        <strain evidence="2 3">JCM 15309</strain>
    </source>
</reference>
<evidence type="ECO:0000313" key="2">
    <source>
        <dbReference type="EMBL" id="GAA1973080.1"/>
    </source>
</evidence>
<feature type="transmembrane region" description="Helical" evidence="1">
    <location>
        <begin position="230"/>
        <end position="254"/>
    </location>
</feature>
<feature type="transmembrane region" description="Helical" evidence="1">
    <location>
        <begin position="45"/>
        <end position="66"/>
    </location>
</feature>
<dbReference type="Proteomes" id="UP001500571">
    <property type="component" value="Unassembled WGS sequence"/>
</dbReference>
<proteinExistence type="predicted"/>
<dbReference type="RefSeq" id="WP_344047580.1">
    <property type="nucleotide sequence ID" value="NZ_BAAAPB010000005.1"/>
</dbReference>
<feature type="transmembrane region" description="Helical" evidence="1">
    <location>
        <begin position="367"/>
        <end position="387"/>
    </location>
</feature>
<sequence length="401" mass="43009">MPTRFLPTGDRHRVTTLELLFDLVFVYAITAVSESITDRLSMRGLAEGLVTMALIWFGWSAYAWLGNQARADEGPLRLAMYFAMAGYFVVALTIHEAFDDLPGGLPGPVVFVAAYAVIRLAHLVIYWLAADGDSDLRRTIQMALATTSVAVVVLFAGAFVDPHARLLVWTVAVLVDYVGVYVGATRGWHVAAPGHFAERHGLVMIIAIGESVVSVGTAVSHSAIDWPLLAGGLLGVALAIALWRTYFNAIAVAVERGLRDVTGDARTRMARDVFTYLHMPAVTGIVLMAVGLRVMLGLAAEDGVWTHAQVPGVVMVTLYGGAALYLVSLSALRWRVLGSPSIPRLVVATWLVVAGACLSFAPAMPLLNVATVTLTFVGLICFDAVAYGRVTRDMRLGDEIA</sequence>
<feature type="transmembrane region" description="Helical" evidence="1">
    <location>
        <begin position="312"/>
        <end position="332"/>
    </location>
</feature>
<comment type="caution">
    <text evidence="2">The sequence shown here is derived from an EMBL/GenBank/DDBJ whole genome shotgun (WGS) entry which is preliminary data.</text>
</comment>
<protein>
    <submittedName>
        <fullName evidence="2">Low temperature requirement protein A</fullName>
    </submittedName>
</protein>
<feature type="transmembrane region" description="Helical" evidence="1">
    <location>
        <begin position="142"/>
        <end position="160"/>
    </location>
</feature>
<feature type="transmembrane region" description="Helical" evidence="1">
    <location>
        <begin position="12"/>
        <end position="33"/>
    </location>
</feature>
<feature type="transmembrane region" description="Helical" evidence="1">
    <location>
        <begin position="110"/>
        <end position="130"/>
    </location>
</feature>
<dbReference type="PANTHER" id="PTHR36840">
    <property type="entry name" value="BLL5714 PROTEIN"/>
    <property type="match status" value="1"/>
</dbReference>
<evidence type="ECO:0000256" key="1">
    <source>
        <dbReference type="SAM" id="Phobius"/>
    </source>
</evidence>
<feature type="transmembrane region" description="Helical" evidence="1">
    <location>
        <begin position="344"/>
        <end position="361"/>
    </location>
</feature>
<gene>
    <name evidence="2" type="ORF">GCM10009798_37870</name>
</gene>
<feature type="transmembrane region" description="Helical" evidence="1">
    <location>
        <begin position="78"/>
        <end position="98"/>
    </location>
</feature>
<keyword evidence="1" id="KW-0472">Membrane</keyword>
<feature type="transmembrane region" description="Helical" evidence="1">
    <location>
        <begin position="275"/>
        <end position="300"/>
    </location>
</feature>
<keyword evidence="1" id="KW-0812">Transmembrane</keyword>
<keyword evidence="1" id="KW-1133">Transmembrane helix</keyword>
<dbReference type="PANTHER" id="PTHR36840:SF1">
    <property type="entry name" value="BLL5714 PROTEIN"/>
    <property type="match status" value="1"/>
</dbReference>
<keyword evidence="3" id="KW-1185">Reference proteome</keyword>
<feature type="transmembrane region" description="Helical" evidence="1">
    <location>
        <begin position="166"/>
        <end position="189"/>
    </location>
</feature>
<dbReference type="EMBL" id="BAAAPB010000005">
    <property type="protein sequence ID" value="GAA1973080.1"/>
    <property type="molecule type" value="Genomic_DNA"/>
</dbReference>
<evidence type="ECO:0000313" key="3">
    <source>
        <dbReference type="Proteomes" id="UP001500571"/>
    </source>
</evidence>